<evidence type="ECO:0000256" key="1">
    <source>
        <dbReference type="SAM" id="Phobius"/>
    </source>
</evidence>
<dbReference type="EMBL" id="VSSQ01000019">
    <property type="protein sequence ID" value="MPL62867.1"/>
    <property type="molecule type" value="Genomic_DNA"/>
</dbReference>
<organism evidence="2">
    <name type="scientific">bioreactor metagenome</name>
    <dbReference type="NCBI Taxonomy" id="1076179"/>
    <lineage>
        <taxon>unclassified sequences</taxon>
        <taxon>metagenomes</taxon>
        <taxon>ecological metagenomes</taxon>
    </lineage>
</organism>
<name>A0A644T8R3_9ZZZZ</name>
<feature type="transmembrane region" description="Helical" evidence="1">
    <location>
        <begin position="7"/>
        <end position="26"/>
    </location>
</feature>
<comment type="caution">
    <text evidence="2">The sequence shown here is derived from an EMBL/GenBank/DDBJ whole genome shotgun (WGS) entry which is preliminary data.</text>
</comment>
<feature type="transmembrane region" description="Helical" evidence="1">
    <location>
        <begin position="32"/>
        <end position="49"/>
    </location>
</feature>
<keyword evidence="1" id="KW-0472">Membrane</keyword>
<keyword evidence="1" id="KW-1133">Transmembrane helix</keyword>
<accession>A0A644T8R3</accession>
<gene>
    <name evidence="2" type="ORF">SDC9_08487</name>
</gene>
<reference evidence="2" key="1">
    <citation type="submission" date="2019-08" db="EMBL/GenBank/DDBJ databases">
        <authorList>
            <person name="Kucharzyk K."/>
            <person name="Murdoch R.W."/>
            <person name="Higgins S."/>
            <person name="Loffler F."/>
        </authorList>
    </citation>
    <scope>NUCLEOTIDE SEQUENCE</scope>
</reference>
<sequence>MDNNSLKIIVIGLIVLFLAIMVKNLFLPRGGISAFLSVIIAVIVGLFIVKKIKKTKE</sequence>
<dbReference type="AlphaFoldDB" id="A0A644T8R3"/>
<evidence type="ECO:0000313" key="2">
    <source>
        <dbReference type="EMBL" id="MPL62867.1"/>
    </source>
</evidence>
<keyword evidence="1" id="KW-0812">Transmembrane</keyword>
<proteinExistence type="predicted"/>
<protein>
    <submittedName>
        <fullName evidence="2">Uncharacterized protein</fullName>
    </submittedName>
</protein>